<dbReference type="Proteomes" id="UP001519887">
    <property type="component" value="Unassembled WGS sequence"/>
</dbReference>
<dbReference type="Pfam" id="PF13276">
    <property type="entry name" value="HTH_21"/>
    <property type="match status" value="1"/>
</dbReference>
<protein>
    <submittedName>
        <fullName evidence="2">IS3 family transposase</fullName>
    </submittedName>
</protein>
<organism evidence="2 3">
    <name type="scientific">Paenibacillus sepulcri</name>
    <dbReference type="NCBI Taxonomy" id="359917"/>
    <lineage>
        <taxon>Bacteria</taxon>
        <taxon>Bacillati</taxon>
        <taxon>Bacillota</taxon>
        <taxon>Bacilli</taxon>
        <taxon>Bacillales</taxon>
        <taxon>Paenibacillaceae</taxon>
        <taxon>Paenibacillus</taxon>
    </lineage>
</organism>
<dbReference type="EMBL" id="JAHZIK010000028">
    <property type="protein sequence ID" value="MBW7452961.1"/>
    <property type="molecule type" value="Genomic_DNA"/>
</dbReference>
<comment type="caution">
    <text evidence="2">The sequence shown here is derived from an EMBL/GenBank/DDBJ whole genome shotgun (WGS) entry which is preliminary data.</text>
</comment>
<name>A0ABS7BWD2_9BACL</name>
<sequence>MERIFGYRQLTLHTRSQTGKTINHKRVYRLMRVQGIQSVISWKQPFAS</sequence>
<evidence type="ECO:0000259" key="1">
    <source>
        <dbReference type="Pfam" id="PF13276"/>
    </source>
</evidence>
<dbReference type="RefSeq" id="WP_210038684.1">
    <property type="nucleotide sequence ID" value="NZ_JBHLVU010000011.1"/>
</dbReference>
<dbReference type="InterPro" id="IPR025948">
    <property type="entry name" value="HTH-like_dom"/>
</dbReference>
<reference evidence="2 3" key="1">
    <citation type="submission" date="2021-07" db="EMBL/GenBank/DDBJ databases">
        <title>Paenibacillus radiodurans sp. nov., isolated from the southeastern edge of Tengger Desert.</title>
        <authorList>
            <person name="Zhang G."/>
        </authorList>
    </citation>
    <scope>NUCLEOTIDE SEQUENCE [LARGE SCALE GENOMIC DNA]</scope>
    <source>
        <strain evidence="2 3">CCM 7311</strain>
    </source>
</reference>
<gene>
    <name evidence="2" type="ORF">K0U00_02745</name>
</gene>
<keyword evidence="3" id="KW-1185">Reference proteome</keyword>
<feature type="domain" description="HTH-like" evidence="1">
    <location>
        <begin position="3"/>
        <end position="40"/>
    </location>
</feature>
<proteinExistence type="predicted"/>
<evidence type="ECO:0000313" key="3">
    <source>
        <dbReference type="Proteomes" id="UP001519887"/>
    </source>
</evidence>
<evidence type="ECO:0000313" key="2">
    <source>
        <dbReference type="EMBL" id="MBW7452961.1"/>
    </source>
</evidence>
<accession>A0ABS7BWD2</accession>